<name>A0A9P1FJA1_9DINO</name>
<evidence type="ECO:0000256" key="1">
    <source>
        <dbReference type="SAM" id="MobiDB-lite"/>
    </source>
</evidence>
<feature type="region of interest" description="Disordered" evidence="1">
    <location>
        <begin position="1"/>
        <end position="80"/>
    </location>
</feature>
<evidence type="ECO:0000313" key="2">
    <source>
        <dbReference type="EMBL" id="CAI3976610.1"/>
    </source>
</evidence>
<evidence type="ECO:0000313" key="3">
    <source>
        <dbReference type="EMBL" id="CAL1129985.1"/>
    </source>
</evidence>
<gene>
    <name evidence="2" type="ORF">C1SCF055_LOCUS4816</name>
</gene>
<comment type="caution">
    <text evidence="2">The sequence shown here is derived from an EMBL/GenBank/DDBJ whole genome shotgun (WGS) entry which is preliminary data.</text>
</comment>
<proteinExistence type="predicted"/>
<feature type="compositionally biased region" description="Polar residues" evidence="1">
    <location>
        <begin position="30"/>
        <end position="39"/>
    </location>
</feature>
<dbReference type="EMBL" id="CAMXCT020000282">
    <property type="protein sequence ID" value="CAL1129985.1"/>
    <property type="molecule type" value="Genomic_DNA"/>
</dbReference>
<organism evidence="2">
    <name type="scientific">Cladocopium goreaui</name>
    <dbReference type="NCBI Taxonomy" id="2562237"/>
    <lineage>
        <taxon>Eukaryota</taxon>
        <taxon>Sar</taxon>
        <taxon>Alveolata</taxon>
        <taxon>Dinophyceae</taxon>
        <taxon>Suessiales</taxon>
        <taxon>Symbiodiniaceae</taxon>
        <taxon>Cladocopium</taxon>
    </lineage>
</organism>
<dbReference type="EMBL" id="CAMXCT030000282">
    <property type="protein sequence ID" value="CAL4763922.1"/>
    <property type="molecule type" value="Genomic_DNA"/>
</dbReference>
<feature type="compositionally biased region" description="Low complexity" evidence="1">
    <location>
        <begin position="68"/>
        <end position="80"/>
    </location>
</feature>
<feature type="compositionally biased region" description="Polar residues" evidence="1">
    <location>
        <begin position="762"/>
        <end position="771"/>
    </location>
</feature>
<dbReference type="AlphaFoldDB" id="A0A9P1FJA1"/>
<reference evidence="2" key="1">
    <citation type="submission" date="2022-10" db="EMBL/GenBank/DDBJ databases">
        <authorList>
            <person name="Chen Y."/>
            <person name="Dougan E. K."/>
            <person name="Chan C."/>
            <person name="Rhodes N."/>
            <person name="Thang M."/>
        </authorList>
    </citation>
    <scope>NUCLEOTIDE SEQUENCE</scope>
</reference>
<feature type="region of interest" description="Disordered" evidence="1">
    <location>
        <begin position="762"/>
        <end position="782"/>
    </location>
</feature>
<dbReference type="EMBL" id="CAMXCT010000282">
    <property type="protein sequence ID" value="CAI3976610.1"/>
    <property type="molecule type" value="Genomic_DNA"/>
</dbReference>
<protein>
    <submittedName>
        <fullName evidence="2">Uncharacterized protein</fullName>
    </submittedName>
</protein>
<feature type="region of interest" description="Disordered" evidence="1">
    <location>
        <begin position="624"/>
        <end position="698"/>
    </location>
</feature>
<dbReference type="Proteomes" id="UP001152797">
    <property type="component" value="Unassembled WGS sequence"/>
</dbReference>
<feature type="compositionally biased region" description="Pro residues" evidence="1">
    <location>
        <begin position="659"/>
        <end position="694"/>
    </location>
</feature>
<keyword evidence="4" id="KW-1185">Reference proteome</keyword>
<feature type="region of interest" description="Disordered" evidence="1">
    <location>
        <begin position="129"/>
        <end position="161"/>
    </location>
</feature>
<accession>A0A9P1FJA1</accession>
<reference evidence="3" key="2">
    <citation type="submission" date="2024-04" db="EMBL/GenBank/DDBJ databases">
        <authorList>
            <person name="Chen Y."/>
            <person name="Shah S."/>
            <person name="Dougan E. K."/>
            <person name="Thang M."/>
            <person name="Chan C."/>
        </authorList>
    </citation>
    <scope>NUCLEOTIDE SEQUENCE [LARGE SCALE GENOMIC DNA]</scope>
</reference>
<sequence length="782" mass="79530">MAMQNGQRRLKLMQGVVNNSTAKRDRTDVTKTPSTQVTPENVKKGATSDDLQPRALDFSTTGGGNPGGVSSSSSGETGGNNALKATVATATAGGISISQMQAIATPQKVPVTTDPHPQATLDDTLVVDDDNMETPEPVHTSKSPEPAAEHSQGFDKTQQTPKTRAYLACMQRKSTDDLSLPKTPEHPTAEAAPVIVTPVAARPAHSTPAVVTPTPPVVAPAHVLTAAPGTASAEAPPGSTAVAPAHIAPAATPTPVVAPAHVLTPTPFTASAEAPPGSTAVAPAPIAPAATPTPVVAPAHVLTPTPVTASAEAPPGSTAVAPAPIAPAATPTPVVAPAHVLTPTPVTASAEAPPGSTAVAPVHTAPAATPTPVVAPAHALTPTPVTASAEASPGSTAVAPAHIAPAATPTPVVAPAHVLTPTPVTASAEASPGSTAVAPAPIALAATQTPLEPEPQSPDPRLLQFWSRFKRSPMSREPLVRPLPPPTLNLPAPTEALYTVLDPLNWKHLIRSNVGHRSDWRSCFVVAAYNHNTIFTFANERGEIDGTPQVSDFPLVVCKGAFPTEPIAVAAPHLVPAAAATTLGMPTPAPLAMTPPAIVDRADLPATAEAASAAAPPTIASAEVASASPMPPSPAVVGTPASHPALPVTPGSESATAPPQAPPFTPVVEQPTPPQPPAPTPQPLVPPPPPPTPPTARLAENSADDRAQYMKFHRSVRHPTAPKEVTQKFHEASKDKAKMRALFQEFQRCNGDWLSSTLVIRDSQTTTNTQGGKDGYLSKADP</sequence>
<evidence type="ECO:0000313" key="4">
    <source>
        <dbReference type="Proteomes" id="UP001152797"/>
    </source>
</evidence>